<reference evidence="6 7" key="1">
    <citation type="journal article" date="2020" name="Nat. Commun.">
        <title>Genome of Tripterygium wilfordii and identification of cytochrome P450 involved in triptolide biosynthesis.</title>
        <authorList>
            <person name="Tu L."/>
            <person name="Su P."/>
            <person name="Zhang Z."/>
            <person name="Gao L."/>
            <person name="Wang J."/>
            <person name="Hu T."/>
            <person name="Zhou J."/>
            <person name="Zhang Y."/>
            <person name="Zhao Y."/>
            <person name="Liu Y."/>
            <person name="Song Y."/>
            <person name="Tong Y."/>
            <person name="Lu Y."/>
            <person name="Yang J."/>
            <person name="Xu C."/>
            <person name="Jia M."/>
            <person name="Peters R.J."/>
            <person name="Huang L."/>
            <person name="Gao W."/>
        </authorList>
    </citation>
    <scope>NUCLEOTIDE SEQUENCE [LARGE SCALE GENOMIC DNA]</scope>
    <source>
        <strain evidence="7">cv. XIE 37</strain>
        <tissue evidence="6">Leaf</tissue>
    </source>
</reference>
<dbReference type="InterPro" id="IPR001841">
    <property type="entry name" value="Znf_RING"/>
</dbReference>
<keyword evidence="3" id="KW-0862">Zinc</keyword>
<comment type="subcellular location">
    <subcellularLocation>
        <location evidence="1">Nucleus</location>
    </subcellularLocation>
</comment>
<evidence type="ECO:0000256" key="1">
    <source>
        <dbReference type="ARBA" id="ARBA00004123"/>
    </source>
</evidence>
<accession>A0A7J7CK00</accession>
<feature type="compositionally biased region" description="Basic and acidic residues" evidence="4">
    <location>
        <begin position="886"/>
        <end position="895"/>
    </location>
</feature>
<gene>
    <name evidence="6" type="ORF">HS088_TW16G00846</name>
</gene>
<dbReference type="InParanoid" id="A0A7J7CK00"/>
<dbReference type="AlphaFoldDB" id="A0A7J7CK00"/>
<dbReference type="InterPro" id="IPR044718">
    <property type="entry name" value="HOS1"/>
</dbReference>
<dbReference type="Proteomes" id="UP000593562">
    <property type="component" value="Unassembled WGS sequence"/>
</dbReference>
<protein>
    <submittedName>
        <fullName evidence="6">E3 ubiquitin-protein ligase HOS1-like</fullName>
    </submittedName>
</protein>
<evidence type="ECO:0000256" key="2">
    <source>
        <dbReference type="ARBA" id="ARBA00023242"/>
    </source>
</evidence>
<dbReference type="OrthoDB" id="20729at2759"/>
<comment type="caution">
    <text evidence="6">The sequence shown here is derived from an EMBL/GenBank/DDBJ whole genome shotgun (WGS) entry which is preliminary data.</text>
</comment>
<dbReference type="EMBL" id="JAAARO010000016">
    <property type="protein sequence ID" value="KAF5734397.1"/>
    <property type="molecule type" value="Genomic_DNA"/>
</dbReference>
<dbReference type="GO" id="GO:0005634">
    <property type="term" value="C:nucleus"/>
    <property type="evidence" value="ECO:0007669"/>
    <property type="project" value="UniProtKB-SubCell"/>
</dbReference>
<keyword evidence="2" id="KW-0539">Nucleus</keyword>
<proteinExistence type="predicted"/>
<evidence type="ECO:0000313" key="6">
    <source>
        <dbReference type="EMBL" id="KAF5734397.1"/>
    </source>
</evidence>
<evidence type="ECO:0000256" key="3">
    <source>
        <dbReference type="PROSITE-ProRule" id="PRU00175"/>
    </source>
</evidence>
<evidence type="ECO:0000259" key="5">
    <source>
        <dbReference type="PROSITE" id="PS50089"/>
    </source>
</evidence>
<feature type="compositionally biased region" description="Polar residues" evidence="4">
    <location>
        <begin position="862"/>
        <end position="871"/>
    </location>
</feature>
<feature type="compositionally biased region" description="Basic residues" evidence="4">
    <location>
        <begin position="954"/>
        <end position="965"/>
    </location>
</feature>
<feature type="compositionally biased region" description="Polar residues" evidence="4">
    <location>
        <begin position="8"/>
        <end position="18"/>
    </location>
</feature>
<dbReference type="GO" id="GO:0008270">
    <property type="term" value="F:zinc ion binding"/>
    <property type="evidence" value="ECO:0007669"/>
    <property type="project" value="UniProtKB-KW"/>
</dbReference>
<dbReference type="InterPro" id="IPR013083">
    <property type="entry name" value="Znf_RING/FYVE/PHD"/>
</dbReference>
<keyword evidence="3" id="KW-0863">Zinc-finger</keyword>
<dbReference type="PANTHER" id="PTHR47358">
    <property type="entry name" value="E3 UBIQUITIN-PROTEIN LIGASE HOS1"/>
    <property type="match status" value="1"/>
</dbReference>
<dbReference type="Gene3D" id="3.30.40.10">
    <property type="entry name" value="Zinc/RING finger domain, C3HC4 (zinc finger)"/>
    <property type="match status" value="1"/>
</dbReference>
<sequence length="965" mass="108777">MERKGMNGTMSPWSSADSGANPRSAPPPPDYSNPAVQDALEHLASIDLIDLCKEAKVERCRATRDLRSCGRDVKDVLNSCGHASLCAECSQRCDVCPICRIPIPKTSDRLRLRLYYECIQAGLISRRLEERFQETEDLENESIADVERLYSIFDVALENGLTSLICHYVTDVCMDENAVSSDPVIAFLLDEVVVKDWCKLTFRSIIKELQQIYNLEVEEMNSRLSSLLKFSVHLAGISNILEVLGASFKNSISAKLDDLQHLHESILKTKQHIEIMMWCIRHHFLENVRSRYTNFESWESLVRERKSAAIKRSWYDAVSHAEEPDRREGSLFIEDALVNLEVDLGHVQEMGEESALAVLQKDGDSLFLRSQIEGVSGCYPFENLRAAVDILFLHGSSDLVIAKQAIFLYYLFDRHYTLQDEEWRDIVDDFAANFGVSRHFLLESFAFYLLDDHTDKALQEACDILPEICGPATHPKIAQVLLERHMPETALMVLRWSGRDGGSQLVTLDEAVTGVRLRVECGLLTEAFMHQRMLCTKVREMKLKYASSGDPSNELKDGSRSWLEWMNILVTEICCLCIRRNLVDRIIEMPWNSEEEKYLHECLLNHAIDDPSTTTGSLLVVFYLQRYRYVEACQVDRKLQSVEQDFISRNSATEIVSRMTSVIHWRAGLVDKCMKLLPEVQEHQVNAGESTGVDVDYGKVPVTSALSEPQEPKPSSLLIPSSNHSSLILRGDHTTSLKLSSSASPIRQHLPVSNPLELRSSGSPSILYERLFTDEERGLKNEVGIGNNFMNNEMSTPGLKRFSPVNVTPFADIKKSSSRVLPSSKFRGIPFDKRSPSVEEPGSQSKFQSTSTPYPRRVVANLASTPSSNNGLLKDSARPNASSKKVQLDKDDRRWNVVPADDATDISWSYGEKGSAGEDGNANGGPRWRSDETSDEEEAQSLERAIGVASHTTPRSRTRRRFARR</sequence>
<feature type="region of interest" description="Disordered" evidence="4">
    <location>
        <begin position="1"/>
        <end position="35"/>
    </location>
</feature>
<dbReference type="GO" id="GO:0004842">
    <property type="term" value="F:ubiquitin-protein transferase activity"/>
    <property type="evidence" value="ECO:0007669"/>
    <property type="project" value="InterPro"/>
</dbReference>
<feature type="domain" description="RING-type" evidence="5">
    <location>
        <begin position="69"/>
        <end position="100"/>
    </location>
</feature>
<keyword evidence="3" id="KW-0479">Metal-binding</keyword>
<feature type="region of interest" description="Disordered" evidence="4">
    <location>
        <begin position="824"/>
        <end position="965"/>
    </location>
</feature>
<dbReference type="GO" id="GO:0016567">
    <property type="term" value="P:protein ubiquitination"/>
    <property type="evidence" value="ECO:0007669"/>
    <property type="project" value="InterPro"/>
</dbReference>
<evidence type="ECO:0000256" key="4">
    <source>
        <dbReference type="SAM" id="MobiDB-lite"/>
    </source>
</evidence>
<evidence type="ECO:0000313" key="7">
    <source>
        <dbReference type="Proteomes" id="UP000593562"/>
    </source>
</evidence>
<name>A0A7J7CK00_TRIWF</name>
<keyword evidence="7" id="KW-1185">Reference proteome</keyword>
<dbReference type="PROSITE" id="PS50089">
    <property type="entry name" value="ZF_RING_2"/>
    <property type="match status" value="1"/>
</dbReference>
<dbReference type="InterPro" id="IPR025151">
    <property type="entry name" value="ELYS_dom"/>
</dbReference>
<dbReference type="Pfam" id="PF13934">
    <property type="entry name" value="ELYS"/>
    <property type="match status" value="1"/>
</dbReference>
<dbReference type="PANTHER" id="PTHR47358:SF2">
    <property type="entry name" value="E3 UBIQUITIN-PROTEIN LIGASE HOS1"/>
    <property type="match status" value="1"/>
</dbReference>
<organism evidence="6 7">
    <name type="scientific">Tripterygium wilfordii</name>
    <name type="common">Thunder God vine</name>
    <dbReference type="NCBI Taxonomy" id="458696"/>
    <lineage>
        <taxon>Eukaryota</taxon>
        <taxon>Viridiplantae</taxon>
        <taxon>Streptophyta</taxon>
        <taxon>Embryophyta</taxon>
        <taxon>Tracheophyta</taxon>
        <taxon>Spermatophyta</taxon>
        <taxon>Magnoliopsida</taxon>
        <taxon>eudicotyledons</taxon>
        <taxon>Gunneridae</taxon>
        <taxon>Pentapetalae</taxon>
        <taxon>rosids</taxon>
        <taxon>fabids</taxon>
        <taxon>Celastrales</taxon>
        <taxon>Celastraceae</taxon>
        <taxon>Tripterygium</taxon>
    </lineage>
</organism>
<feature type="compositionally biased region" description="Polar residues" evidence="4">
    <location>
        <begin position="842"/>
        <end position="853"/>
    </location>
</feature>
<dbReference type="FunCoup" id="A0A7J7CK00">
    <property type="interactions" value="3742"/>
</dbReference>